<dbReference type="EMBL" id="HE971709">
    <property type="protein sequence ID" value="CCK31871.1"/>
    <property type="molecule type" value="Genomic_DNA"/>
</dbReference>
<dbReference type="InterPro" id="IPR029064">
    <property type="entry name" value="Ribosomal_eL30-like_sf"/>
</dbReference>
<dbReference type="HOGENOM" id="CLU_054531_1_0_11"/>
<evidence type="ECO:0000313" key="3">
    <source>
        <dbReference type="Proteomes" id="UP000008043"/>
    </source>
</evidence>
<name>K4R6K2_STRDJ</name>
<reference evidence="2 3" key="1">
    <citation type="journal article" date="2012" name="J. Bacteriol.">
        <title>Genome sequence of the bacterium Streptomyces davawensis JCM 4913 and heterologous production of the unique antibiotic roseoflavin.</title>
        <authorList>
            <person name="Jankowitsch F."/>
            <person name="Schwarz J."/>
            <person name="Ruckert C."/>
            <person name="Gust B."/>
            <person name="Szczepanowski R."/>
            <person name="Blom J."/>
            <person name="Pelzer S."/>
            <person name="Kalinowski J."/>
            <person name="Mack M."/>
        </authorList>
    </citation>
    <scope>NUCLEOTIDE SEQUENCE [LARGE SCALE GENOMIC DNA]</scope>
    <source>
        <strain evidence="3">DSM 101723 / JCM 4913 / KCC S-0913 / 768</strain>
    </source>
</reference>
<evidence type="ECO:0008006" key="4">
    <source>
        <dbReference type="Google" id="ProtNLM"/>
    </source>
</evidence>
<evidence type="ECO:0000256" key="1">
    <source>
        <dbReference type="SAM" id="MobiDB-lite"/>
    </source>
</evidence>
<dbReference type="RefSeq" id="WP_015662197.1">
    <property type="nucleotide sequence ID" value="NC_020504.1"/>
</dbReference>
<feature type="compositionally biased region" description="Basic and acidic residues" evidence="1">
    <location>
        <begin position="366"/>
        <end position="375"/>
    </location>
</feature>
<accession>K4R6K2</accession>
<feature type="region of interest" description="Disordered" evidence="1">
    <location>
        <begin position="409"/>
        <end position="450"/>
    </location>
</feature>
<proteinExistence type="predicted"/>
<organism evidence="2 3">
    <name type="scientific">Streptomyces davaonensis (strain DSM 101723 / JCM 4913 / KCC S-0913 / 768)</name>
    <dbReference type="NCBI Taxonomy" id="1214101"/>
    <lineage>
        <taxon>Bacteria</taxon>
        <taxon>Bacillati</taxon>
        <taxon>Actinomycetota</taxon>
        <taxon>Actinomycetes</taxon>
        <taxon>Kitasatosporales</taxon>
        <taxon>Streptomycetaceae</taxon>
        <taxon>Streptomyces</taxon>
    </lineage>
</organism>
<dbReference type="AlphaFoldDB" id="K4R6K2"/>
<gene>
    <name evidence="2" type="ORF">BN159_7492</name>
</gene>
<dbReference type="KEGG" id="sdv:BN159_7492"/>
<dbReference type="eggNOG" id="COG1503">
    <property type="taxonomic scope" value="Bacteria"/>
</dbReference>
<evidence type="ECO:0000313" key="2">
    <source>
        <dbReference type="EMBL" id="CCK31871.1"/>
    </source>
</evidence>
<feature type="compositionally biased region" description="Low complexity" evidence="1">
    <location>
        <begin position="434"/>
        <end position="444"/>
    </location>
</feature>
<dbReference type="Proteomes" id="UP000008043">
    <property type="component" value="Chromosome"/>
</dbReference>
<keyword evidence="3" id="KW-1185">Reference proteome</keyword>
<dbReference type="STRING" id="1214101.BN159_7492"/>
<dbReference type="InterPro" id="IPR040701">
    <property type="entry name" value="Bact_RF_family2"/>
</dbReference>
<feature type="region of interest" description="Disordered" evidence="1">
    <location>
        <begin position="360"/>
        <end position="394"/>
    </location>
</feature>
<dbReference type="Pfam" id="PF18844">
    <property type="entry name" value="baeRF_family2"/>
    <property type="match status" value="1"/>
</dbReference>
<protein>
    <recommendedName>
        <fullName evidence="4">Peptide chain release factor 1</fullName>
    </recommendedName>
</protein>
<dbReference type="Gene3D" id="3.30.1330.30">
    <property type="match status" value="1"/>
</dbReference>
<sequence length="450" mass="48702">MRLSFLEPLYAEPGPFASVYLDTSRDVEHPERAIALRWRRLRESLSRQGSDRALLNVLEEEVGADTGVPGAHGQAIFAAHGALVLNGELPRPPEHDSARYSTLPDAMPLVTQHVPEIPYMAVVVHYGGLPTAETHGWVFLEAETGTWPASTVTPGERLHRRVAVATWHRASLRLGHRLDERARRAHADAVVVGGDEWACNVLIRRLPHTLRDKVVRVGGRTPTDTGRALLEPQLDGIFRGRMAAHDRELVDIFIGRRALDGPMTEGLAATVAALQRGQVAALLVNRPPGSSLRLWAGSQPTQLALTEAELMSFGVRAPREERADEALVRALVGTGAELVVVPESELRLYEGVGALLRYTDPGTPRPDADALRLPDHGSPLAPDRPGSHRARTVPTLGWSGSAAYERRTGHMDSTADISNTPTSKGIVVRRERTTTGAAGATATAPRSDGP</sequence>
<dbReference type="PATRIC" id="fig|1214101.3.peg.7589"/>